<sequence length="105" mass="11184">MTPWWSASRPPTTDHVVFAHSGSYSYQITSKGQACHSSHPADGINAVMGLVHFINEETRLFDDVAADPVLGTLEHSVAVINGRRQVKRDSGLGNPGGQCAPDGSL</sequence>
<evidence type="ECO:0000313" key="3">
    <source>
        <dbReference type="EMBL" id="WFR89935.1"/>
    </source>
</evidence>
<dbReference type="Pfam" id="PF07687">
    <property type="entry name" value="M20_dimer"/>
    <property type="match status" value="1"/>
</dbReference>
<evidence type="ECO:0000259" key="2">
    <source>
        <dbReference type="Pfam" id="PF07687"/>
    </source>
</evidence>
<dbReference type="AlphaFoldDB" id="A0AAJ5ZXV0"/>
<dbReference type="Gene3D" id="3.40.630.10">
    <property type="entry name" value="Zn peptidases"/>
    <property type="match status" value="1"/>
</dbReference>
<evidence type="ECO:0000256" key="1">
    <source>
        <dbReference type="SAM" id="MobiDB-lite"/>
    </source>
</evidence>
<dbReference type="InterPro" id="IPR036264">
    <property type="entry name" value="Bact_exopeptidase_dim_dom"/>
</dbReference>
<accession>A0AAJ5ZXV0</accession>
<dbReference type="EMBL" id="CP121468">
    <property type="protein sequence ID" value="WFR89935.1"/>
    <property type="molecule type" value="Genomic_DNA"/>
</dbReference>
<dbReference type="SUPFAM" id="SSF55031">
    <property type="entry name" value="Bacterial exopeptidase dimerisation domain"/>
    <property type="match status" value="1"/>
</dbReference>
<protein>
    <submittedName>
        <fullName evidence="3">Peptidase dimerization domain-containing protein</fullName>
    </submittedName>
</protein>
<dbReference type="GO" id="GO:0016787">
    <property type="term" value="F:hydrolase activity"/>
    <property type="evidence" value="ECO:0007669"/>
    <property type="project" value="UniProtKB-ARBA"/>
</dbReference>
<dbReference type="InterPro" id="IPR011650">
    <property type="entry name" value="Peptidase_M20_dimer"/>
</dbReference>
<feature type="domain" description="Peptidase M20 dimerisation" evidence="2">
    <location>
        <begin position="19"/>
        <end position="57"/>
    </location>
</feature>
<dbReference type="Proteomes" id="UP001218104">
    <property type="component" value="Chromosome"/>
</dbReference>
<name>A0AAJ5ZXV0_LIMFE</name>
<proteinExistence type="predicted"/>
<dbReference type="Gene3D" id="3.30.70.360">
    <property type="match status" value="1"/>
</dbReference>
<evidence type="ECO:0000313" key="4">
    <source>
        <dbReference type="Proteomes" id="UP001218104"/>
    </source>
</evidence>
<feature type="region of interest" description="Disordered" evidence="1">
    <location>
        <begin position="86"/>
        <end position="105"/>
    </location>
</feature>
<organism evidence="3 4">
    <name type="scientific">Limosilactobacillus fermentum</name>
    <name type="common">Lactobacillus fermentum</name>
    <dbReference type="NCBI Taxonomy" id="1613"/>
    <lineage>
        <taxon>Bacteria</taxon>
        <taxon>Bacillati</taxon>
        <taxon>Bacillota</taxon>
        <taxon>Bacilli</taxon>
        <taxon>Lactobacillales</taxon>
        <taxon>Lactobacillaceae</taxon>
        <taxon>Limosilactobacillus</taxon>
    </lineage>
</organism>
<reference evidence="3" key="1">
    <citation type="submission" date="2023-04" db="EMBL/GenBank/DDBJ databases">
        <title>Genomic of Limosilactobacillus fermentum MSJK0025.</title>
        <authorList>
            <person name="Yang S."/>
        </authorList>
    </citation>
    <scope>NUCLEOTIDE SEQUENCE</scope>
    <source>
        <strain evidence="3">MSJK0025</strain>
    </source>
</reference>
<gene>
    <name evidence="3" type="ORF">P8634_04335</name>
</gene>